<evidence type="ECO:0008006" key="7">
    <source>
        <dbReference type="Google" id="ProtNLM"/>
    </source>
</evidence>
<keyword evidence="2" id="KW-0961">Cell wall biogenesis/degradation</keyword>
<comment type="similarity">
    <text evidence="1">Belongs to the MurCDEF family. MurE subfamily.</text>
</comment>
<proteinExistence type="inferred from homology"/>
<keyword evidence="2" id="KW-0131">Cell cycle</keyword>
<dbReference type="UniPathway" id="UPA00219"/>
<feature type="domain" description="Mur ligase C-terminal" evidence="3">
    <location>
        <begin position="244"/>
        <end position="371"/>
    </location>
</feature>
<dbReference type="PANTHER" id="PTHR23135:SF4">
    <property type="entry name" value="UDP-N-ACETYLMURAMOYL-L-ALANYL-D-GLUTAMATE--2,6-DIAMINOPIMELATE LIGASE MURE HOMOLOG, CHLOROPLASTIC"/>
    <property type="match status" value="1"/>
</dbReference>
<dbReference type="GO" id="GO:0008360">
    <property type="term" value="P:regulation of cell shape"/>
    <property type="evidence" value="ECO:0007669"/>
    <property type="project" value="UniProtKB-KW"/>
</dbReference>
<dbReference type="InterPro" id="IPR036615">
    <property type="entry name" value="Mur_ligase_C_dom_sf"/>
</dbReference>
<dbReference type="InterPro" id="IPR005761">
    <property type="entry name" value="UDP-N-AcMur-Glu-dNH2Pim_ligase"/>
</dbReference>
<dbReference type="InterPro" id="IPR036565">
    <property type="entry name" value="Mur-like_cat_sf"/>
</dbReference>
<evidence type="ECO:0000313" key="6">
    <source>
        <dbReference type="Proteomes" id="UP000230137"/>
    </source>
</evidence>
<dbReference type="PANTHER" id="PTHR23135">
    <property type="entry name" value="MUR LIGASE FAMILY MEMBER"/>
    <property type="match status" value="1"/>
</dbReference>
<keyword evidence="2" id="KW-0573">Peptidoglycan synthesis</keyword>
<feature type="domain" description="Mur ligase central" evidence="4">
    <location>
        <begin position="40"/>
        <end position="221"/>
    </location>
</feature>
<dbReference type="GO" id="GO:0071555">
    <property type="term" value="P:cell wall organization"/>
    <property type="evidence" value="ECO:0007669"/>
    <property type="project" value="UniProtKB-KW"/>
</dbReference>
<gene>
    <name evidence="5" type="ORF">COX60_01735</name>
</gene>
<dbReference type="Pfam" id="PF08245">
    <property type="entry name" value="Mur_ligase_M"/>
    <property type="match status" value="1"/>
</dbReference>
<dbReference type="InterPro" id="IPR004101">
    <property type="entry name" value="Mur_ligase_C"/>
</dbReference>
<dbReference type="GO" id="GO:0051301">
    <property type="term" value="P:cell division"/>
    <property type="evidence" value="ECO:0007669"/>
    <property type="project" value="UniProtKB-KW"/>
</dbReference>
<name>A0A2M7W4D7_9BACT</name>
<accession>A0A2M7W4D7</accession>
<dbReference type="Gene3D" id="3.40.1190.10">
    <property type="entry name" value="Mur-like, catalytic domain"/>
    <property type="match status" value="1"/>
</dbReference>
<evidence type="ECO:0000256" key="1">
    <source>
        <dbReference type="ARBA" id="ARBA00005898"/>
    </source>
</evidence>
<dbReference type="AlphaFoldDB" id="A0A2M7W4D7"/>
<comment type="subcellular location">
    <subcellularLocation>
        <location evidence="2">Cytoplasm</location>
    </subcellularLocation>
</comment>
<dbReference type="EMBL" id="PFQF01000028">
    <property type="protein sequence ID" value="PJA20408.1"/>
    <property type="molecule type" value="Genomic_DNA"/>
</dbReference>
<dbReference type="GO" id="GO:0005524">
    <property type="term" value="F:ATP binding"/>
    <property type="evidence" value="ECO:0007669"/>
    <property type="project" value="InterPro"/>
</dbReference>
<organism evidence="5 6">
    <name type="scientific">Candidatus Berkelbacteria bacterium CG_4_10_14_0_2_um_filter_35_9_33_12</name>
    <dbReference type="NCBI Taxonomy" id="1974499"/>
    <lineage>
        <taxon>Bacteria</taxon>
        <taxon>Candidatus Berkelbacteria</taxon>
    </lineage>
</organism>
<sequence>MTIVTIIFMQKIKNIYHLLRAVVANFRYGFPTRKLLTVAVTGTNGKTSTVNFIGQTLDLLGEKTAWITTIDFKVADKTWQNKTKMTALDPMQFQKIAKDAVKAGCKYFIFEATSHAIDQKRIWGTHINVVVLTNVTRDHLDYHKTFKNYLKTKLKIFKRKTKAVINLDDENSKKFIKKCRKIITYSIKNPKADLNLKNCEIKNDQLLGEFNQSNLLASLGVLISLGFDKKVIEKNISKLKNIRGRMELIECGQNFKVVIDYAHTPDAFKKLYRALLPLKKNKIIHVFGATGARDKGKRPILAKIASQFADKIILTNEDPYHEKPAQIINEIAIGIPKIFTDFEIIIDRKRAIKKAVQVAKKDDIVLITGKGHEEIMAVSDGTKKGFMLVEFDEREIVRNTIQKILNTKS</sequence>
<keyword evidence="2" id="KW-0133">Cell shape</keyword>
<dbReference type="Proteomes" id="UP000230137">
    <property type="component" value="Unassembled WGS sequence"/>
</dbReference>
<evidence type="ECO:0000313" key="5">
    <source>
        <dbReference type="EMBL" id="PJA20408.1"/>
    </source>
</evidence>
<dbReference type="GO" id="GO:0009252">
    <property type="term" value="P:peptidoglycan biosynthetic process"/>
    <property type="evidence" value="ECO:0007669"/>
    <property type="project" value="UniProtKB-UniPathway"/>
</dbReference>
<dbReference type="SUPFAM" id="SSF53623">
    <property type="entry name" value="MurD-like peptide ligases, catalytic domain"/>
    <property type="match status" value="1"/>
</dbReference>
<dbReference type="GO" id="GO:0005737">
    <property type="term" value="C:cytoplasm"/>
    <property type="evidence" value="ECO:0007669"/>
    <property type="project" value="UniProtKB-SubCell"/>
</dbReference>
<dbReference type="NCBIfam" id="TIGR01085">
    <property type="entry name" value="murE"/>
    <property type="match status" value="1"/>
</dbReference>
<protein>
    <recommendedName>
        <fullName evidence="7">UDP-N-acetylmuramoyl-L-alanyl-D-glutamate--2, 6-diaminopimelate ligase</fullName>
    </recommendedName>
</protein>
<comment type="caution">
    <text evidence="5">The sequence shown here is derived from an EMBL/GenBank/DDBJ whole genome shotgun (WGS) entry which is preliminary data.</text>
</comment>
<comment type="pathway">
    <text evidence="2">Cell wall biogenesis; peptidoglycan biosynthesis.</text>
</comment>
<dbReference type="GO" id="GO:0016881">
    <property type="term" value="F:acid-amino acid ligase activity"/>
    <property type="evidence" value="ECO:0007669"/>
    <property type="project" value="InterPro"/>
</dbReference>
<dbReference type="InterPro" id="IPR013221">
    <property type="entry name" value="Mur_ligase_cen"/>
</dbReference>
<evidence type="ECO:0000259" key="4">
    <source>
        <dbReference type="Pfam" id="PF08245"/>
    </source>
</evidence>
<dbReference type="SUPFAM" id="SSF53244">
    <property type="entry name" value="MurD-like peptide ligases, peptide-binding domain"/>
    <property type="match status" value="1"/>
</dbReference>
<dbReference type="Gene3D" id="3.90.190.20">
    <property type="entry name" value="Mur ligase, C-terminal domain"/>
    <property type="match status" value="1"/>
</dbReference>
<evidence type="ECO:0000259" key="3">
    <source>
        <dbReference type="Pfam" id="PF02875"/>
    </source>
</evidence>
<keyword evidence="2" id="KW-0132">Cell division</keyword>
<evidence type="ECO:0000256" key="2">
    <source>
        <dbReference type="RuleBase" id="RU004135"/>
    </source>
</evidence>
<reference evidence="6" key="1">
    <citation type="submission" date="2017-09" db="EMBL/GenBank/DDBJ databases">
        <title>Depth-based differentiation of microbial function through sediment-hosted aquifers and enrichment of novel symbionts in the deep terrestrial subsurface.</title>
        <authorList>
            <person name="Probst A.J."/>
            <person name="Ladd B."/>
            <person name="Jarett J.K."/>
            <person name="Geller-Mcgrath D.E."/>
            <person name="Sieber C.M.K."/>
            <person name="Emerson J.B."/>
            <person name="Anantharaman K."/>
            <person name="Thomas B.C."/>
            <person name="Malmstrom R."/>
            <person name="Stieglmeier M."/>
            <person name="Klingl A."/>
            <person name="Woyke T."/>
            <person name="Ryan C.M."/>
            <person name="Banfield J.F."/>
        </authorList>
    </citation>
    <scope>NUCLEOTIDE SEQUENCE [LARGE SCALE GENOMIC DNA]</scope>
</reference>
<dbReference type="Pfam" id="PF02875">
    <property type="entry name" value="Mur_ligase_C"/>
    <property type="match status" value="1"/>
</dbReference>